<feature type="non-terminal residue" evidence="1">
    <location>
        <position position="1"/>
    </location>
</feature>
<protein>
    <submittedName>
        <fullName evidence="1">Uncharacterized protein</fullName>
    </submittedName>
</protein>
<evidence type="ECO:0000313" key="2">
    <source>
        <dbReference type="Proteomes" id="UP000499080"/>
    </source>
</evidence>
<name>A0A4Y2ITN6_ARAVE</name>
<proteinExistence type="predicted"/>
<dbReference type="AlphaFoldDB" id="A0A4Y2ITN6"/>
<organism evidence="1 2">
    <name type="scientific">Araneus ventricosus</name>
    <name type="common">Orbweaver spider</name>
    <name type="synonym">Epeira ventricosa</name>
    <dbReference type="NCBI Taxonomy" id="182803"/>
    <lineage>
        <taxon>Eukaryota</taxon>
        <taxon>Metazoa</taxon>
        <taxon>Ecdysozoa</taxon>
        <taxon>Arthropoda</taxon>
        <taxon>Chelicerata</taxon>
        <taxon>Arachnida</taxon>
        <taxon>Araneae</taxon>
        <taxon>Araneomorphae</taxon>
        <taxon>Entelegynae</taxon>
        <taxon>Araneoidea</taxon>
        <taxon>Araneidae</taxon>
        <taxon>Araneus</taxon>
    </lineage>
</organism>
<dbReference type="EMBL" id="BGPR01187286">
    <property type="protein sequence ID" value="GBM80944.1"/>
    <property type="molecule type" value="Genomic_DNA"/>
</dbReference>
<accession>A0A4Y2ITN6</accession>
<reference evidence="1 2" key="1">
    <citation type="journal article" date="2019" name="Sci. Rep.">
        <title>Orb-weaving spider Araneus ventricosus genome elucidates the spidroin gene catalogue.</title>
        <authorList>
            <person name="Kono N."/>
            <person name="Nakamura H."/>
            <person name="Ohtoshi R."/>
            <person name="Moran D.A.P."/>
            <person name="Shinohara A."/>
            <person name="Yoshida Y."/>
            <person name="Fujiwara M."/>
            <person name="Mori M."/>
            <person name="Tomita M."/>
            <person name="Arakawa K."/>
        </authorList>
    </citation>
    <scope>NUCLEOTIDE SEQUENCE [LARGE SCALE GENOMIC DNA]</scope>
</reference>
<sequence>QFLLKLCQVAISKSRFAFSTVVSVSLSAEFWRPSPLILGAIPQVDWHPSIHLNSTTSTEPKAVHDVIRLGSSRV</sequence>
<evidence type="ECO:0000313" key="1">
    <source>
        <dbReference type="EMBL" id="GBM80944.1"/>
    </source>
</evidence>
<keyword evidence="2" id="KW-1185">Reference proteome</keyword>
<gene>
    <name evidence="1" type="ORF">AVEN_7821_1</name>
</gene>
<comment type="caution">
    <text evidence="1">The sequence shown here is derived from an EMBL/GenBank/DDBJ whole genome shotgun (WGS) entry which is preliminary data.</text>
</comment>
<dbReference type="Proteomes" id="UP000499080">
    <property type="component" value="Unassembled WGS sequence"/>
</dbReference>